<protein>
    <submittedName>
        <fullName evidence="2">Uncharacterized protein</fullName>
    </submittedName>
</protein>
<feature type="compositionally biased region" description="Basic and acidic residues" evidence="1">
    <location>
        <begin position="104"/>
        <end position="125"/>
    </location>
</feature>
<dbReference type="RefSeq" id="WP_306951905.1">
    <property type="nucleotide sequence ID" value="NZ_CP132977.1"/>
</dbReference>
<dbReference type="EMBL" id="CP132977">
    <property type="protein sequence ID" value="WMD23958.1"/>
    <property type="molecule type" value="Genomic_DNA"/>
</dbReference>
<evidence type="ECO:0000313" key="2">
    <source>
        <dbReference type="EMBL" id="WMD23958.1"/>
    </source>
</evidence>
<feature type="compositionally biased region" description="Basic and acidic residues" evidence="1">
    <location>
        <begin position="425"/>
        <end position="443"/>
    </location>
</feature>
<organism evidence="2 3">
    <name type="scientific">Achromobacter seleniivolatilans</name>
    <dbReference type="NCBI Taxonomy" id="3047478"/>
    <lineage>
        <taxon>Bacteria</taxon>
        <taxon>Pseudomonadati</taxon>
        <taxon>Pseudomonadota</taxon>
        <taxon>Betaproteobacteria</taxon>
        <taxon>Burkholderiales</taxon>
        <taxon>Alcaligenaceae</taxon>
        <taxon>Achromobacter</taxon>
    </lineage>
</organism>
<accession>A0ABY9MBH3</accession>
<gene>
    <name evidence="2" type="ORF">RAS12_30460</name>
</gene>
<sequence>MVIRFNIPGAGLVSTDTQLMPVNGASSRPTPRAAAPAAQAFAREVVGGADVPHAVPAVAPPENVDANVDNGTVVQLEPPAWLDEAPVSHQDGDDGAAYWEGDFEDHAPEAPRRRPESRANPRDFAPEPTLRFHNGAPEDIPLGSVFTEREWAAVRAGADVRATAVEIDLGGGRALISASWDEPGSEVLSVLGVERLRLVSPEASAHPERAALGRVALMAESTWAGRSIHDRGLPVGTTKIGSALVDESSGEVLGHAPVSEQGRLEMERAARDAGAELLLFTTPRDWLALRGQLYQEREQAWYDDRQAWPRHTPVAIIHRPLVLIGGETELICSQVDWLAAGESNLGVIGPARTGARWTEGEAQAVMRWLEVERSRPENAGLDDVEKIRLEDVAIMRLVEERSRPAPTATALIECLGKQPGWQPQRETEHAVERSAPDYDRPRH</sequence>
<keyword evidence="3" id="KW-1185">Reference proteome</keyword>
<proteinExistence type="predicted"/>
<feature type="region of interest" description="Disordered" evidence="1">
    <location>
        <begin position="416"/>
        <end position="443"/>
    </location>
</feature>
<geneLocation type="plasmid" evidence="2 3">
    <name>unnamed</name>
</geneLocation>
<evidence type="ECO:0000256" key="1">
    <source>
        <dbReference type="SAM" id="MobiDB-lite"/>
    </source>
</evidence>
<evidence type="ECO:0000313" key="3">
    <source>
        <dbReference type="Proteomes" id="UP001234798"/>
    </source>
</evidence>
<feature type="region of interest" description="Disordered" evidence="1">
    <location>
        <begin position="84"/>
        <end position="136"/>
    </location>
</feature>
<reference evidence="2 3" key="1">
    <citation type="submission" date="2023-08" db="EMBL/GenBank/DDBJ databases">
        <title>Achromobacter seleniivolatilans sp. nov., isolated from seleniferous soil.</title>
        <authorList>
            <person name="Zhang S."/>
            <person name="Li K."/>
            <person name="Peng J."/>
            <person name="Zhao Q."/>
            <person name="Wang H."/>
            <person name="Guo Y."/>
        </authorList>
    </citation>
    <scope>NUCLEOTIDE SEQUENCE [LARGE SCALE GENOMIC DNA]</scope>
    <source>
        <strain evidence="2 3">R39</strain>
        <plasmid evidence="2 3">unnamed</plasmid>
    </source>
</reference>
<keyword evidence="2" id="KW-0614">Plasmid</keyword>
<name>A0ABY9MBH3_9BURK</name>
<dbReference type="Proteomes" id="UP001234798">
    <property type="component" value="Plasmid unnamed"/>
</dbReference>